<keyword evidence="3" id="KW-1185">Reference proteome</keyword>
<dbReference type="SUPFAM" id="SSF53335">
    <property type="entry name" value="S-adenosyl-L-methionine-dependent methyltransferases"/>
    <property type="match status" value="1"/>
</dbReference>
<dbReference type="InterPro" id="IPR029063">
    <property type="entry name" value="SAM-dependent_MTases_sf"/>
</dbReference>
<protein>
    <submittedName>
        <fullName evidence="2">Methyltransferase domain-containing protein</fullName>
    </submittedName>
</protein>
<evidence type="ECO:0000313" key="3">
    <source>
        <dbReference type="Proteomes" id="UP000607397"/>
    </source>
</evidence>
<dbReference type="RefSeq" id="WP_161826629.1">
    <property type="nucleotide sequence ID" value="NZ_WVIC01000042.1"/>
</dbReference>
<dbReference type="AlphaFoldDB" id="A0A8K2A264"/>
<organism evidence="2 3">
    <name type="scientific">Petrachloros mirabilis ULC683</name>
    <dbReference type="NCBI Taxonomy" id="2781853"/>
    <lineage>
        <taxon>Bacteria</taxon>
        <taxon>Bacillati</taxon>
        <taxon>Cyanobacteriota</taxon>
        <taxon>Cyanophyceae</taxon>
        <taxon>Synechococcales</taxon>
        <taxon>Petrachlorosaceae</taxon>
        <taxon>Petrachloros</taxon>
        <taxon>Petrachloros mirabilis</taxon>
    </lineage>
</organism>
<dbReference type="GO" id="GO:0008168">
    <property type="term" value="F:methyltransferase activity"/>
    <property type="evidence" value="ECO:0007669"/>
    <property type="project" value="UniProtKB-KW"/>
</dbReference>
<name>A0A8K2A264_9CYAN</name>
<dbReference type="PANTHER" id="PTHR43591:SF110">
    <property type="entry name" value="RHODANESE DOMAIN-CONTAINING PROTEIN"/>
    <property type="match status" value="1"/>
</dbReference>
<dbReference type="GO" id="GO:0032259">
    <property type="term" value="P:methylation"/>
    <property type="evidence" value="ECO:0007669"/>
    <property type="project" value="UniProtKB-KW"/>
</dbReference>
<dbReference type="Gene3D" id="3.40.50.150">
    <property type="entry name" value="Vaccinia Virus protein VP39"/>
    <property type="match status" value="1"/>
</dbReference>
<proteinExistence type="predicted"/>
<reference evidence="2" key="1">
    <citation type="submission" date="2019-12" db="EMBL/GenBank/DDBJ databases">
        <title>High-Quality draft genome sequences of three cyanobacteria isolated from the limestone walls of the Old Cathedral of Coimbra.</title>
        <authorList>
            <person name="Tiago I."/>
            <person name="Soares F."/>
            <person name="Portugal A."/>
        </authorList>
    </citation>
    <scope>NUCLEOTIDE SEQUENCE [LARGE SCALE GENOMIC DNA]</scope>
    <source>
        <strain evidence="2">C</strain>
    </source>
</reference>
<evidence type="ECO:0000313" key="2">
    <source>
        <dbReference type="EMBL" id="NCJ08152.1"/>
    </source>
</evidence>
<sequence length="368" mass="42159">MHIHSPFPAAIPQPDQLFELAYRTLQWSKNSFGLAHKTLSSRLMNWLYPAPSRETQPIDTALLANLQQRYEALLTVDWQDAQRGIYPPSLLFDHPWDEFFRYYPNLWLDLPQMWLRSQQQQHQDFAPQIKTEGYPKYYLQNFHHQTNGYLSDDSANLYDLQVDILFGGTADAMRRRVLAPLKQGLAHFSTLEPSQLKILDVACGTGRTLRQLRATFPQTALLGCDLSAAYLRKANQTLHQLPGELPQLIQANAEALPYANQTFHGITSVFLFHELPPAVRRSVIQESYRLLKPGGTLIICDSIQMSDSPEFAPMMANFPKLFHEPYYRHYTTDDLEAVLAKVGFTPIQTSIHLMSKYWIAQKPSLIAA</sequence>
<dbReference type="CDD" id="cd02440">
    <property type="entry name" value="AdoMet_MTases"/>
    <property type="match status" value="1"/>
</dbReference>
<dbReference type="EMBL" id="WVIC01000042">
    <property type="protein sequence ID" value="NCJ08152.1"/>
    <property type="molecule type" value="Genomic_DNA"/>
</dbReference>
<gene>
    <name evidence="2" type="ORF">GS597_16885</name>
</gene>
<feature type="domain" description="Methyltransferase" evidence="1">
    <location>
        <begin position="198"/>
        <end position="295"/>
    </location>
</feature>
<dbReference type="InterPro" id="IPR041698">
    <property type="entry name" value="Methyltransf_25"/>
</dbReference>
<dbReference type="Proteomes" id="UP000607397">
    <property type="component" value="Unassembled WGS sequence"/>
</dbReference>
<comment type="caution">
    <text evidence="2">The sequence shown here is derived from an EMBL/GenBank/DDBJ whole genome shotgun (WGS) entry which is preliminary data.</text>
</comment>
<dbReference type="PANTHER" id="PTHR43591">
    <property type="entry name" value="METHYLTRANSFERASE"/>
    <property type="match status" value="1"/>
</dbReference>
<evidence type="ECO:0000259" key="1">
    <source>
        <dbReference type="Pfam" id="PF13649"/>
    </source>
</evidence>
<keyword evidence="2" id="KW-0489">Methyltransferase</keyword>
<keyword evidence="2" id="KW-0808">Transferase</keyword>
<dbReference type="Pfam" id="PF13649">
    <property type="entry name" value="Methyltransf_25"/>
    <property type="match status" value="1"/>
</dbReference>
<accession>A0A8K2A264</accession>